<feature type="region of interest" description="Disordered" evidence="6">
    <location>
        <begin position="1006"/>
        <end position="1030"/>
    </location>
</feature>
<dbReference type="Pfam" id="PF02656">
    <property type="entry name" value="DUF202"/>
    <property type="match status" value="2"/>
</dbReference>
<name>A0ABP9YKZ6_9FUNG</name>
<feature type="domain" description="SPX" evidence="8">
    <location>
        <begin position="1"/>
        <end position="144"/>
    </location>
</feature>
<feature type="domain" description="SPX" evidence="8">
    <location>
        <begin position="832"/>
        <end position="974"/>
    </location>
</feature>
<feature type="compositionally biased region" description="Polar residues" evidence="6">
    <location>
        <begin position="560"/>
        <end position="588"/>
    </location>
</feature>
<keyword evidence="5 7" id="KW-0472">Membrane</keyword>
<feature type="compositionally biased region" description="Basic and acidic residues" evidence="6">
    <location>
        <begin position="633"/>
        <end position="644"/>
    </location>
</feature>
<feature type="transmembrane region" description="Helical" evidence="7">
    <location>
        <begin position="1481"/>
        <end position="1502"/>
    </location>
</feature>
<dbReference type="PROSITE" id="PS51382">
    <property type="entry name" value="SPX"/>
    <property type="match status" value="2"/>
</dbReference>
<comment type="subcellular location">
    <subcellularLocation>
        <location evidence="1">Vacuole membrane</location>
        <topology evidence="1">Multi-pass membrane protein</topology>
    </subcellularLocation>
</comment>
<dbReference type="PANTHER" id="PTHR46140:SF1">
    <property type="entry name" value="VACUOLAR TRANSPORTER CHAPERONE COMPLEX SUBUNIT 4-RELATED"/>
    <property type="match status" value="1"/>
</dbReference>
<organism evidence="9 10">
    <name type="scientific">Mucor flavus</name>
    <dbReference type="NCBI Taxonomy" id="439312"/>
    <lineage>
        <taxon>Eukaryota</taxon>
        <taxon>Fungi</taxon>
        <taxon>Fungi incertae sedis</taxon>
        <taxon>Mucoromycota</taxon>
        <taxon>Mucoromycotina</taxon>
        <taxon>Mucoromycetes</taxon>
        <taxon>Mucorales</taxon>
        <taxon>Mucorineae</taxon>
        <taxon>Mucoraceae</taxon>
        <taxon>Mucor</taxon>
    </lineage>
</organism>
<dbReference type="Pfam" id="PF09359">
    <property type="entry name" value="VTC"/>
    <property type="match status" value="2"/>
</dbReference>
<feature type="transmembrane region" description="Helical" evidence="7">
    <location>
        <begin position="760"/>
        <end position="778"/>
    </location>
</feature>
<gene>
    <name evidence="9" type="ORF">MFLAVUS_000903</name>
</gene>
<evidence type="ECO:0000256" key="6">
    <source>
        <dbReference type="SAM" id="MobiDB-lite"/>
    </source>
</evidence>
<feature type="compositionally biased region" description="Polar residues" evidence="6">
    <location>
        <begin position="525"/>
        <end position="543"/>
    </location>
</feature>
<dbReference type="InterPro" id="IPR042267">
    <property type="entry name" value="VTC_sf"/>
</dbReference>
<keyword evidence="3 7" id="KW-0812">Transmembrane</keyword>
<dbReference type="Gene3D" id="3.20.100.30">
    <property type="entry name" value="VTC, catalytic tunnel domain"/>
    <property type="match status" value="2"/>
</dbReference>
<dbReference type="Pfam" id="PF03105">
    <property type="entry name" value="SPX"/>
    <property type="match status" value="1"/>
</dbReference>
<dbReference type="CDD" id="cd14480">
    <property type="entry name" value="SPX_VTC2_like"/>
    <property type="match status" value="2"/>
</dbReference>
<dbReference type="InterPro" id="IPR018966">
    <property type="entry name" value="VTC_domain"/>
</dbReference>
<reference evidence="9 10" key="1">
    <citation type="submission" date="2024-04" db="EMBL/GenBank/DDBJ databases">
        <title>genome sequences of Mucor flavus KT1a and Helicostylum pulchrum KT1b strains isolated from the surface of a dry-aged beef.</title>
        <authorList>
            <person name="Toyotome T."/>
            <person name="Hosono M."/>
            <person name="Torimaru M."/>
            <person name="Fukuda K."/>
            <person name="Mikami N."/>
        </authorList>
    </citation>
    <scope>NUCLEOTIDE SEQUENCE [LARGE SCALE GENOMIC DNA]</scope>
    <source>
        <strain evidence="9 10">KT1a</strain>
    </source>
</reference>
<keyword evidence="10" id="KW-1185">Reference proteome</keyword>
<evidence type="ECO:0000259" key="8">
    <source>
        <dbReference type="PROSITE" id="PS51382"/>
    </source>
</evidence>
<dbReference type="InterPro" id="IPR004331">
    <property type="entry name" value="SPX_dom"/>
</dbReference>
<dbReference type="CDD" id="cd07751">
    <property type="entry name" value="PolyPPase_VTC4_like"/>
    <property type="match status" value="1"/>
</dbReference>
<evidence type="ECO:0000256" key="7">
    <source>
        <dbReference type="SAM" id="Phobius"/>
    </source>
</evidence>
<accession>A0ABP9YKZ6</accession>
<dbReference type="InterPro" id="IPR003807">
    <property type="entry name" value="DUF202"/>
</dbReference>
<keyword evidence="4 7" id="KW-1133">Transmembrane helix</keyword>
<comment type="caution">
    <text evidence="9">The sequence shown here is derived from an EMBL/GenBank/DDBJ whole genome shotgun (WGS) entry which is preliminary data.</text>
</comment>
<evidence type="ECO:0000256" key="2">
    <source>
        <dbReference type="ARBA" id="ARBA00022554"/>
    </source>
</evidence>
<evidence type="ECO:0000256" key="1">
    <source>
        <dbReference type="ARBA" id="ARBA00004128"/>
    </source>
</evidence>
<feature type="region of interest" description="Disordered" evidence="6">
    <location>
        <begin position="516"/>
        <end position="597"/>
    </location>
</feature>
<evidence type="ECO:0000256" key="3">
    <source>
        <dbReference type="ARBA" id="ARBA00022692"/>
    </source>
</evidence>
<sequence length="1569" mass="180587">MKFGQELLENIYPPWRSDYVAYNDIKLDMKDRQESHEWNDIDENDFETALRVEAKKVDSFITRKQREIESRIAYCERALTQQAKDITPSVSRNLFDKTDDTLTEILMDLNDLSKFTRYNFLAIQKLIKKHDKYTSYNNQPLFVDIIRTTSLDRQRFDVALVKISTLHDLCSLRGQVRQGNAAAGGDQNAFERATAKYWIHPDNVTELKAILLFHLPVLVFNAEKPIEPVDSAISSVYFDNPTFDLYQGRLQRDESAEAIRFRWYGPMDSNSIFIERKTHHAPWLDGASVKDRFRLDASKVDAFVAGTYTAQDYANDLKQKGNDEASVKANYFIASGIQKSILEKNLEPVMRVFYNRTAFQIPGDQRLRLSLDTDLSFVREDGLDQRRDGSWRRPDMGIDYPFSNIDAAEVYKFPYAVLETKLQTHLGQEPPQWLTRLLESRLVYEVPRFSKFLQGAAFFWNPRLPLLPWWLNQLELDIRNAKVPTGNFTGLSRSKSLKPLIDGKYRMGYLESQLERTSTLKRTESTSSTTQKATLLNRGNSVRSVKMPRSSEAVDRKTTLNRSQIATTTPFRTPSGSTSSPVSQTAPRNGNPFDDPIWSQHDISYDFATGGVAGRTSVAGSGSTARMRTMTPDGRRTTDFHDSSSTEFLMGKQTPRSSYVQNEKHLSNDKLNSSYFEQDIQAVEEGRRRTSEDSEEEAAERKRIKKEKKKALRIKEGGHTIEPKVFFANERTFINWLHFSALLLTVALTLMNFGDRTNKIVGALFFAIAMLFALYAFFFNRWRAYRITNKPHLRYDDVYGPVFLCILLLGALITNFVLRMINPPETTEGVYQHFGEQLQQEIFPPWRLSYISYDVLKHELKTRQQDHAWTADDESEFVKKLENELEKVYDFVTAKLGEVEARISYCERTIQTFISNPTWSSDQNWSIMDDALTEVLFDVNDLAKFTRLNYTAFQKIIKKHDKWTGLSLKQDFIPQLRAKPLDKQRFDVAIVFISALHDLCRYRGKPRPSSTFGSDDDELDTGSGVSDEKNSSKYWVHPDNITEVKSIIMLHLPVFIHNKEKRYEASDSTVSSVYLDNEEFSLYTSLLQRDEGAESIRLKWHGPLTTPDVSVERTTHLAEWADGNSIKERFQLNSDQVQSFISGSLTTDQLCNQMLSKGLDTKLVEEFRFVASGVEASIKEKHLQPTCRIFYNRTSFQTPENAGLRINIDNELTFIREDNFADTVRRAPDEWRRSEVGIDFPFSYLDETEVLRFPYAVVEVKTSAVTAASTSWLKKLLESHLVHEVPRFSKYLHGASYLFRDRIPLLPWWMSEMEIDIRRPRATNFGLTRSKSFKPLIDGQYKRAMEAEQLRMDVVNEAAQDPTHSFLDTDPAASTSNWENRPHRMRSTLVTKGEDPLNYGPLHERKIKKKDREAGNLGEDINFDHGDIRLDMADVNNTNNEKRMFGKEGMVVKDPNNPNAVIPVKKVKVEPKVFFSNERTFIAWLQFCALLLTVALNLLNFGDSVSRIAGGLFIGIAAIIAIYALYQFEKRAWMINRRVVGRYDDLWGPAVLCVLLVGALIVNFYLRFR</sequence>
<feature type="transmembrane region" description="Helical" evidence="7">
    <location>
        <begin position="798"/>
        <end position="818"/>
    </location>
</feature>
<evidence type="ECO:0000256" key="5">
    <source>
        <dbReference type="ARBA" id="ARBA00023136"/>
    </source>
</evidence>
<protein>
    <recommendedName>
        <fullName evidence="8">SPX domain-containing protein</fullName>
    </recommendedName>
</protein>
<proteinExistence type="predicted"/>
<feature type="region of interest" description="Disordered" evidence="6">
    <location>
        <begin position="616"/>
        <end position="656"/>
    </location>
</feature>
<dbReference type="Proteomes" id="UP001473302">
    <property type="component" value="Unassembled WGS sequence"/>
</dbReference>
<evidence type="ECO:0000313" key="10">
    <source>
        <dbReference type="Proteomes" id="UP001473302"/>
    </source>
</evidence>
<feature type="transmembrane region" description="Helical" evidence="7">
    <location>
        <begin position="1508"/>
        <end position="1526"/>
    </location>
</feature>
<dbReference type="PANTHER" id="PTHR46140">
    <property type="entry name" value="VACUOLAR TRANSPORTER CHAPERONE 1-RELATED"/>
    <property type="match status" value="1"/>
</dbReference>
<dbReference type="InterPro" id="IPR051572">
    <property type="entry name" value="VTC_Complex_Subunit"/>
</dbReference>
<evidence type="ECO:0000256" key="4">
    <source>
        <dbReference type="ARBA" id="ARBA00022989"/>
    </source>
</evidence>
<keyword evidence="2" id="KW-0926">Vacuole</keyword>
<evidence type="ECO:0000313" key="9">
    <source>
        <dbReference type="EMBL" id="GAA5807539.1"/>
    </source>
</evidence>
<feature type="transmembrane region" description="Helical" evidence="7">
    <location>
        <begin position="1546"/>
        <end position="1566"/>
    </location>
</feature>
<dbReference type="EMBL" id="BAABUK010000002">
    <property type="protein sequence ID" value="GAA5807539.1"/>
    <property type="molecule type" value="Genomic_DNA"/>
</dbReference>